<proteinExistence type="predicted"/>
<organism evidence="4 5">
    <name type="scientific">Streptomyces thermolineatus</name>
    <dbReference type="NCBI Taxonomy" id="44033"/>
    <lineage>
        <taxon>Bacteria</taxon>
        <taxon>Bacillati</taxon>
        <taxon>Actinomycetota</taxon>
        <taxon>Actinomycetes</taxon>
        <taxon>Kitasatosporales</taxon>
        <taxon>Streptomycetaceae</taxon>
        <taxon>Streptomyces</taxon>
    </lineage>
</organism>
<feature type="domain" description="PucR C-terminal helix-turn-helix" evidence="3">
    <location>
        <begin position="542"/>
        <end position="599"/>
    </location>
</feature>
<feature type="region of interest" description="Disordered" evidence="1">
    <location>
        <begin position="237"/>
        <end position="294"/>
    </location>
</feature>
<dbReference type="InterPro" id="IPR025736">
    <property type="entry name" value="PucR_C-HTH_dom"/>
</dbReference>
<dbReference type="PANTHER" id="PTHR33744:SF1">
    <property type="entry name" value="DNA-BINDING TRANSCRIPTIONAL ACTIVATOR ADER"/>
    <property type="match status" value="1"/>
</dbReference>
<dbReference type="Pfam" id="PF13556">
    <property type="entry name" value="HTH_30"/>
    <property type="match status" value="1"/>
</dbReference>
<evidence type="ECO:0000259" key="3">
    <source>
        <dbReference type="Pfam" id="PF13556"/>
    </source>
</evidence>
<reference evidence="4 5" key="1">
    <citation type="journal article" date="2019" name="Int. J. Syst. Evol. Microbiol.">
        <title>The Global Catalogue of Microorganisms (GCM) 10K type strain sequencing project: providing services to taxonomists for standard genome sequencing and annotation.</title>
        <authorList>
            <consortium name="The Broad Institute Genomics Platform"/>
            <consortium name="The Broad Institute Genome Sequencing Center for Infectious Disease"/>
            <person name="Wu L."/>
            <person name="Ma J."/>
        </authorList>
    </citation>
    <scope>NUCLEOTIDE SEQUENCE [LARGE SCALE GENOMIC DNA]</scope>
    <source>
        <strain evidence="4 5">JCM 6307</strain>
    </source>
</reference>
<keyword evidence="5" id="KW-1185">Reference proteome</keyword>
<gene>
    <name evidence="4" type="ORF">GCM10010406_01360</name>
</gene>
<dbReference type="InterPro" id="IPR051448">
    <property type="entry name" value="CdaR-like_regulators"/>
</dbReference>
<evidence type="ECO:0000256" key="1">
    <source>
        <dbReference type="SAM" id="MobiDB-lite"/>
    </source>
</evidence>
<feature type="compositionally biased region" description="Low complexity" evidence="1">
    <location>
        <begin position="237"/>
        <end position="247"/>
    </location>
</feature>
<evidence type="ECO:0000313" key="4">
    <source>
        <dbReference type="EMBL" id="GAA2469701.1"/>
    </source>
</evidence>
<comment type="caution">
    <text evidence="4">The sequence shown here is derived from an EMBL/GenBank/DDBJ whole genome shotgun (WGS) entry which is preliminary data.</text>
</comment>
<evidence type="ECO:0000259" key="2">
    <source>
        <dbReference type="Pfam" id="PF07905"/>
    </source>
</evidence>
<feature type="region of interest" description="Disordered" evidence="1">
    <location>
        <begin position="69"/>
        <end position="96"/>
    </location>
</feature>
<accession>A0ABN3KTF4</accession>
<dbReference type="Gene3D" id="1.10.10.2840">
    <property type="entry name" value="PucR C-terminal helix-turn-helix domain"/>
    <property type="match status" value="1"/>
</dbReference>
<feature type="domain" description="Purine catabolism PurC-like" evidence="2">
    <location>
        <begin position="100"/>
        <end position="160"/>
    </location>
</feature>
<feature type="compositionally biased region" description="Gly residues" evidence="1">
    <location>
        <begin position="264"/>
        <end position="286"/>
    </location>
</feature>
<feature type="compositionally biased region" description="Pro residues" evidence="1">
    <location>
        <begin position="416"/>
        <end position="426"/>
    </location>
</feature>
<dbReference type="RefSeq" id="WP_344381123.1">
    <property type="nucleotide sequence ID" value="NZ_BAAATA010000001.1"/>
</dbReference>
<dbReference type="InterPro" id="IPR042070">
    <property type="entry name" value="PucR_C-HTH_sf"/>
</dbReference>
<name>A0ABN3KTF4_9ACTN</name>
<dbReference type="EMBL" id="BAAATA010000001">
    <property type="protein sequence ID" value="GAA2469701.1"/>
    <property type="molecule type" value="Genomic_DNA"/>
</dbReference>
<dbReference type="PANTHER" id="PTHR33744">
    <property type="entry name" value="CARBOHYDRATE DIACID REGULATOR"/>
    <property type="match status" value="1"/>
</dbReference>
<dbReference type="Proteomes" id="UP001501358">
    <property type="component" value="Unassembled WGS sequence"/>
</dbReference>
<dbReference type="InterPro" id="IPR012914">
    <property type="entry name" value="PucR_dom"/>
</dbReference>
<sequence>MPAYDTGPVLPAVSLRELVGRSDLGLRQVGGPRRDVAISLVHTSEMDDPLPYLLGGELILSAGVRFPGPDGSDAAPHGDLRGGAGGGAGDASGGASPPWDRYVARAVEGGAAALGFGLAPVHDETPRSLVEACDRHGLPLLEVPRGTRFASVERAVWQALTEARHRELRRVAEAQASLATAAARPDPVPAVLRQTARRLDAWAVLLDADGAELHAAGRRPPAAAREALVSLAAALGPRRTGPVPGTLPGAGAGAGPSAAAAHGAGAGSRTGSRTGHGPGTGAGPGAAAGADAGAAPLSASGTAAGLQLAVYALPGPVSGRARPALGVVSRRREPADGTIAGVAAVLLSLLTGPRHRAAGLPARSALVRLLLGGPPEDAAALLHPGRWQVVRARRRGPHRPYGTGTGTGTGTAAAPPGTPTSTPGPPAADALAADALGDALGTALVDRTGDGGVRALLPEEGAGAAVAELPGWTIGVSAPAGPADLAAADLQAERALRRAVADRRPLVRHRPQDAGLTALLPAEEAAAAAAGLLAPLAGAPSLLETLRTWLSLHGSWDRTAVALGVHRNTVRKRIARTGELLDADLNDADVRTELWLALRCLPAQPPPHPR</sequence>
<feature type="region of interest" description="Disordered" evidence="1">
    <location>
        <begin position="393"/>
        <end position="428"/>
    </location>
</feature>
<dbReference type="Pfam" id="PF07905">
    <property type="entry name" value="PucR"/>
    <property type="match status" value="1"/>
</dbReference>
<feature type="compositionally biased region" description="Gly residues" evidence="1">
    <location>
        <begin position="81"/>
        <end position="92"/>
    </location>
</feature>
<evidence type="ECO:0000313" key="5">
    <source>
        <dbReference type="Proteomes" id="UP001501358"/>
    </source>
</evidence>
<protein>
    <submittedName>
        <fullName evidence="4">PucR family transcriptional regulator</fullName>
    </submittedName>
</protein>